<dbReference type="EMBL" id="FNYY01000010">
    <property type="protein sequence ID" value="SEJ76068.1"/>
    <property type="molecule type" value="Genomic_DNA"/>
</dbReference>
<name>A0A975WBE6_9RHOB</name>
<evidence type="ECO:0000313" key="3">
    <source>
        <dbReference type="Proteomes" id="UP000182932"/>
    </source>
</evidence>
<keyword evidence="1" id="KW-1133">Transmembrane helix</keyword>
<feature type="transmembrane region" description="Helical" evidence="1">
    <location>
        <begin position="53"/>
        <end position="75"/>
    </location>
</feature>
<dbReference type="AlphaFoldDB" id="A0A975WBE6"/>
<dbReference type="GeneID" id="80819094"/>
<evidence type="ECO:0000313" key="2">
    <source>
        <dbReference type="EMBL" id="SEJ76068.1"/>
    </source>
</evidence>
<organism evidence="2 3">
    <name type="scientific">Marinovum algicola</name>
    <dbReference type="NCBI Taxonomy" id="42444"/>
    <lineage>
        <taxon>Bacteria</taxon>
        <taxon>Pseudomonadati</taxon>
        <taxon>Pseudomonadota</taxon>
        <taxon>Alphaproteobacteria</taxon>
        <taxon>Rhodobacterales</taxon>
        <taxon>Roseobacteraceae</taxon>
        <taxon>Marinovum</taxon>
    </lineage>
</organism>
<keyword evidence="3" id="KW-1185">Reference proteome</keyword>
<keyword evidence="1" id="KW-0812">Transmembrane</keyword>
<accession>A0A975WBE6</accession>
<proteinExistence type="predicted"/>
<protein>
    <submittedName>
        <fullName evidence="2">Uncharacterized protein</fullName>
    </submittedName>
</protein>
<evidence type="ECO:0000256" key="1">
    <source>
        <dbReference type="SAM" id="Phobius"/>
    </source>
</evidence>
<sequence length="95" mass="10875">MSDRPRHLFVERQTYRRRRLQDAARFLPVLGIVLMMVPLLWSEGAEGVTMSGAVIYLFLIWAALVAAAMVLSLYLRDDRSEPEDSPPESRREAGR</sequence>
<dbReference type="RefSeq" id="WP_048532349.1">
    <property type="nucleotide sequence ID" value="NZ_CATMKJ010000031.1"/>
</dbReference>
<gene>
    <name evidence="2" type="ORF">SAMN04487940_11026</name>
</gene>
<dbReference type="Proteomes" id="UP000182932">
    <property type="component" value="Unassembled WGS sequence"/>
</dbReference>
<feature type="transmembrane region" description="Helical" evidence="1">
    <location>
        <begin position="23"/>
        <end position="41"/>
    </location>
</feature>
<keyword evidence="1" id="KW-0472">Membrane</keyword>
<comment type="caution">
    <text evidence="2">The sequence shown here is derived from an EMBL/GenBank/DDBJ whole genome shotgun (WGS) entry which is preliminary data.</text>
</comment>
<reference evidence="2 3" key="1">
    <citation type="submission" date="2016-10" db="EMBL/GenBank/DDBJ databases">
        <authorList>
            <person name="Varghese N."/>
            <person name="Submissions S."/>
        </authorList>
    </citation>
    <scope>NUCLEOTIDE SEQUENCE [LARGE SCALE GENOMIC DNA]</scope>
    <source>
        <strain evidence="2 3">FF3</strain>
    </source>
</reference>